<feature type="domain" description="HTH cro/C1-type" evidence="1">
    <location>
        <begin position="43"/>
        <end position="84"/>
    </location>
</feature>
<dbReference type="CDD" id="cd00093">
    <property type="entry name" value="HTH_XRE"/>
    <property type="match status" value="1"/>
</dbReference>
<dbReference type="RefSeq" id="WP_189083507.1">
    <property type="nucleotide sequence ID" value="NZ_BMRJ01000001.1"/>
</dbReference>
<dbReference type="EMBL" id="BMRJ01000001">
    <property type="protein sequence ID" value="GGR13532.1"/>
    <property type="molecule type" value="Genomic_DNA"/>
</dbReference>
<gene>
    <name evidence="2" type="ORF">GCM10010196_02580</name>
</gene>
<reference evidence="2" key="2">
    <citation type="submission" date="2020-09" db="EMBL/GenBank/DDBJ databases">
        <authorList>
            <person name="Sun Q."/>
            <person name="Ohkuma M."/>
        </authorList>
    </citation>
    <scope>NUCLEOTIDE SEQUENCE</scope>
    <source>
        <strain evidence="2">JCM 3346</strain>
    </source>
</reference>
<reference evidence="2" key="1">
    <citation type="journal article" date="2014" name="Int. J. Syst. Evol. Microbiol.">
        <title>Complete genome sequence of Corynebacterium casei LMG S-19264T (=DSM 44701T), isolated from a smear-ripened cheese.</title>
        <authorList>
            <consortium name="US DOE Joint Genome Institute (JGI-PGF)"/>
            <person name="Walter F."/>
            <person name="Albersmeier A."/>
            <person name="Kalinowski J."/>
            <person name="Ruckert C."/>
        </authorList>
    </citation>
    <scope>NUCLEOTIDE SEQUENCE</scope>
    <source>
        <strain evidence="2">JCM 3346</strain>
    </source>
</reference>
<dbReference type="Pfam" id="PF01381">
    <property type="entry name" value="HTH_3"/>
    <property type="match status" value="1"/>
</dbReference>
<keyword evidence="3" id="KW-1185">Reference proteome</keyword>
<evidence type="ECO:0000313" key="3">
    <source>
        <dbReference type="Proteomes" id="UP000610303"/>
    </source>
</evidence>
<proteinExistence type="predicted"/>
<dbReference type="AlphaFoldDB" id="A0A918F6L1"/>
<dbReference type="Proteomes" id="UP000610303">
    <property type="component" value="Unassembled WGS sequence"/>
</dbReference>
<dbReference type="InterPro" id="IPR001387">
    <property type="entry name" value="Cro/C1-type_HTH"/>
</dbReference>
<protein>
    <recommendedName>
        <fullName evidence="1">HTH cro/C1-type domain-containing protein</fullName>
    </recommendedName>
</protein>
<comment type="caution">
    <text evidence="2">The sequence shown here is derived from an EMBL/GenBank/DDBJ whole genome shotgun (WGS) entry which is preliminary data.</text>
</comment>
<name>A0A918F6L1_AGRME</name>
<evidence type="ECO:0000259" key="1">
    <source>
        <dbReference type="Pfam" id="PF01381"/>
    </source>
</evidence>
<dbReference type="GO" id="GO:0003677">
    <property type="term" value="F:DNA binding"/>
    <property type="evidence" value="ECO:0007669"/>
    <property type="project" value="InterPro"/>
</dbReference>
<dbReference type="Gene3D" id="1.10.260.40">
    <property type="entry name" value="lambda repressor-like DNA-binding domains"/>
    <property type="match status" value="1"/>
</dbReference>
<sequence length="97" mass="10352">MARTVRASPAELVDGWPDGVPSDPIARVAQQFALNLREAVGDRSLRAVADLAGVHHVTLLAILAGRTWPDMSTISKLERGLGQSLWPAGVSIEGLDR</sequence>
<organism evidence="2 3">
    <name type="scientific">Agromyces mediolanus</name>
    <name type="common">Corynebacterium mediolanum</name>
    <dbReference type="NCBI Taxonomy" id="41986"/>
    <lineage>
        <taxon>Bacteria</taxon>
        <taxon>Bacillati</taxon>
        <taxon>Actinomycetota</taxon>
        <taxon>Actinomycetes</taxon>
        <taxon>Micrococcales</taxon>
        <taxon>Microbacteriaceae</taxon>
        <taxon>Agromyces</taxon>
    </lineage>
</organism>
<accession>A0A918F6L1</accession>
<dbReference type="SUPFAM" id="SSF47413">
    <property type="entry name" value="lambda repressor-like DNA-binding domains"/>
    <property type="match status" value="1"/>
</dbReference>
<evidence type="ECO:0000313" key="2">
    <source>
        <dbReference type="EMBL" id="GGR13532.1"/>
    </source>
</evidence>
<dbReference type="InterPro" id="IPR010982">
    <property type="entry name" value="Lambda_DNA-bd_dom_sf"/>
</dbReference>